<dbReference type="PANTHER" id="PTHR11056:SF0">
    <property type="entry name" value="HOMOGENTISATE 1,2-DIOXYGENASE"/>
    <property type="match status" value="1"/>
</dbReference>
<evidence type="ECO:0000256" key="3">
    <source>
        <dbReference type="ARBA" id="ARBA00022723"/>
    </source>
</evidence>
<keyword evidence="4" id="KW-0223">Dioxygenase</keyword>
<reference evidence="9" key="1">
    <citation type="submission" date="2014-09" db="EMBL/GenBank/DDBJ databases">
        <authorList>
            <person name="Magalhaes I.L.F."/>
            <person name="Oliveira U."/>
            <person name="Santos F.R."/>
            <person name="Vidigal T.H.D.A."/>
            <person name="Brescovit A.D."/>
            <person name="Santos A.J."/>
        </authorList>
    </citation>
    <scope>NUCLEOTIDE SEQUENCE</scope>
    <source>
        <tissue evidence="9">Shoot tissue taken approximately 20 cm above the soil surface</tissue>
    </source>
</reference>
<evidence type="ECO:0000259" key="8">
    <source>
        <dbReference type="Pfam" id="PF20510"/>
    </source>
</evidence>
<dbReference type="GO" id="GO:0006570">
    <property type="term" value="P:tyrosine metabolic process"/>
    <property type="evidence" value="ECO:0007669"/>
    <property type="project" value="InterPro"/>
</dbReference>
<organism evidence="9">
    <name type="scientific">Arundo donax</name>
    <name type="common">Giant reed</name>
    <name type="synonym">Donax arundinaceus</name>
    <dbReference type="NCBI Taxonomy" id="35708"/>
    <lineage>
        <taxon>Eukaryota</taxon>
        <taxon>Viridiplantae</taxon>
        <taxon>Streptophyta</taxon>
        <taxon>Embryophyta</taxon>
        <taxon>Tracheophyta</taxon>
        <taxon>Spermatophyta</taxon>
        <taxon>Magnoliopsida</taxon>
        <taxon>Liliopsida</taxon>
        <taxon>Poales</taxon>
        <taxon>Poaceae</taxon>
        <taxon>PACMAD clade</taxon>
        <taxon>Arundinoideae</taxon>
        <taxon>Arundineae</taxon>
        <taxon>Arundo</taxon>
    </lineage>
</organism>
<dbReference type="Pfam" id="PF20510">
    <property type="entry name" value="HgmA_N"/>
    <property type="match status" value="1"/>
</dbReference>
<accession>A0A0A9EKC6</accession>
<feature type="compositionally biased region" description="Low complexity" evidence="7">
    <location>
        <begin position="84"/>
        <end position="94"/>
    </location>
</feature>
<keyword evidence="3" id="KW-0479">Metal-binding</keyword>
<keyword evidence="5" id="KW-0560">Oxidoreductase</keyword>
<dbReference type="PANTHER" id="PTHR11056">
    <property type="entry name" value="HOMOGENTISATE 1,2-DIOXYGENASE"/>
    <property type="match status" value="1"/>
</dbReference>
<dbReference type="AlphaFoldDB" id="A0A0A9EKC6"/>
<dbReference type="InterPro" id="IPR046452">
    <property type="entry name" value="HgmA_N"/>
</dbReference>
<feature type="region of interest" description="Disordered" evidence="7">
    <location>
        <begin position="76"/>
        <end position="111"/>
    </location>
</feature>
<evidence type="ECO:0000256" key="7">
    <source>
        <dbReference type="SAM" id="MobiDB-lite"/>
    </source>
</evidence>
<dbReference type="GO" id="GO:0004411">
    <property type="term" value="F:homogentisate 1,2-dioxygenase activity"/>
    <property type="evidence" value="ECO:0007669"/>
    <property type="project" value="UniProtKB-EC"/>
</dbReference>
<evidence type="ECO:0000256" key="2">
    <source>
        <dbReference type="ARBA" id="ARBA00013127"/>
    </source>
</evidence>
<dbReference type="EMBL" id="GBRH01198432">
    <property type="protein sequence ID" value="JAD99463.1"/>
    <property type="molecule type" value="Transcribed_RNA"/>
</dbReference>
<name>A0A0A9EKC6_ARUDO</name>
<dbReference type="UniPathway" id="UPA00139">
    <property type="reaction ID" value="UER00339"/>
</dbReference>
<evidence type="ECO:0000256" key="5">
    <source>
        <dbReference type="ARBA" id="ARBA00023002"/>
    </source>
</evidence>
<dbReference type="GO" id="GO:0006559">
    <property type="term" value="P:L-phenylalanine catabolic process"/>
    <property type="evidence" value="ECO:0007669"/>
    <property type="project" value="UniProtKB-UniPathway"/>
</dbReference>
<sequence length="179" mass="18904">MAAMEEEPVQAAAQDLSYLSGLGNTFSSEAVPGSLPVGQNSPLGLYAEQLSGTSFTTPRARNLRTWLYRIKPSVTHEPFHPREPTNAASSGSSTAPPPSPRPRSCAGGQPTCPRRCLLTSSTASKPSAVPEAPSSATAMPSTCMLRTNPWMDAPSATQMVISSLSPSKEGCWSQLNVER</sequence>
<protein>
    <recommendedName>
        <fullName evidence="2">homogentisate 1,2-dioxygenase</fullName>
        <ecNumber evidence="2">1.13.11.5</ecNumber>
    </recommendedName>
</protein>
<keyword evidence="6" id="KW-0408">Iron</keyword>
<dbReference type="GO" id="GO:0005737">
    <property type="term" value="C:cytoplasm"/>
    <property type="evidence" value="ECO:0007669"/>
    <property type="project" value="TreeGrafter"/>
</dbReference>
<dbReference type="EC" id="1.13.11.5" evidence="2"/>
<evidence type="ECO:0000313" key="9">
    <source>
        <dbReference type="EMBL" id="JAD99463.1"/>
    </source>
</evidence>
<feature type="domain" description="Homogentisate 1,2-dioxygenase N-terminal" evidence="8">
    <location>
        <begin position="18"/>
        <end position="87"/>
    </location>
</feature>
<evidence type="ECO:0000256" key="1">
    <source>
        <dbReference type="ARBA" id="ARBA00004704"/>
    </source>
</evidence>
<dbReference type="GO" id="GO:0046872">
    <property type="term" value="F:metal ion binding"/>
    <property type="evidence" value="ECO:0007669"/>
    <property type="project" value="UniProtKB-KW"/>
</dbReference>
<evidence type="ECO:0000256" key="6">
    <source>
        <dbReference type="ARBA" id="ARBA00023004"/>
    </source>
</evidence>
<reference evidence="9" key="2">
    <citation type="journal article" date="2015" name="Data Brief">
        <title>Shoot transcriptome of the giant reed, Arundo donax.</title>
        <authorList>
            <person name="Barrero R.A."/>
            <person name="Guerrero F.D."/>
            <person name="Moolhuijzen P."/>
            <person name="Goolsby J.A."/>
            <person name="Tidwell J."/>
            <person name="Bellgard S.E."/>
            <person name="Bellgard M.I."/>
        </authorList>
    </citation>
    <scope>NUCLEOTIDE SEQUENCE</scope>
    <source>
        <tissue evidence="9">Shoot tissue taken approximately 20 cm above the soil surface</tissue>
    </source>
</reference>
<proteinExistence type="predicted"/>
<dbReference type="InterPro" id="IPR011051">
    <property type="entry name" value="RmlC_Cupin_sf"/>
</dbReference>
<dbReference type="SUPFAM" id="SSF51182">
    <property type="entry name" value="RmlC-like cupins"/>
    <property type="match status" value="1"/>
</dbReference>
<feature type="region of interest" description="Disordered" evidence="7">
    <location>
        <begin position="121"/>
        <end position="140"/>
    </location>
</feature>
<evidence type="ECO:0000256" key="4">
    <source>
        <dbReference type="ARBA" id="ARBA00022964"/>
    </source>
</evidence>
<comment type="pathway">
    <text evidence="1">Amino-acid degradation; L-phenylalanine degradation; acetoacetate and fumarate from L-phenylalanine: step 4/6.</text>
</comment>
<dbReference type="InterPro" id="IPR005708">
    <property type="entry name" value="Homogentis_dOase"/>
</dbReference>